<proteinExistence type="predicted"/>
<gene>
    <name evidence="1" type="ORF">OSIN01602_LOCUS14714</name>
</gene>
<accession>A0A7S1ZTU4</accession>
<protein>
    <submittedName>
        <fullName evidence="1">Uncharacterized protein</fullName>
    </submittedName>
</protein>
<evidence type="ECO:0000313" key="1">
    <source>
        <dbReference type="EMBL" id="CAD9348862.1"/>
    </source>
</evidence>
<sequence length="140" mass="15193">MPPCQRLGIRSGEVLKAWTKVMLILPVDRFFLCGRAASHVLMGVGDALHRSGQMGASLSTMRLSMSIPGTFGLPRAHLLLGTVKANMRDMEGASGKLGRVLLLDDNLFDSKGGEVAIDLEILKSEARGRQTAKRDRYKGV</sequence>
<dbReference type="EMBL" id="HBGO01025644">
    <property type="protein sequence ID" value="CAD9348862.1"/>
    <property type="molecule type" value="Transcribed_RNA"/>
</dbReference>
<reference evidence="1" key="1">
    <citation type="submission" date="2021-01" db="EMBL/GenBank/DDBJ databases">
        <authorList>
            <person name="Corre E."/>
            <person name="Pelletier E."/>
            <person name="Niang G."/>
            <person name="Scheremetjew M."/>
            <person name="Finn R."/>
            <person name="Kale V."/>
            <person name="Holt S."/>
            <person name="Cochrane G."/>
            <person name="Meng A."/>
            <person name="Brown T."/>
            <person name="Cohen L."/>
        </authorList>
    </citation>
    <scope>NUCLEOTIDE SEQUENCE</scope>
    <source>
        <strain evidence="1">Grunow 1884</strain>
    </source>
</reference>
<dbReference type="AlphaFoldDB" id="A0A7S1ZTU4"/>
<organism evidence="1">
    <name type="scientific">Trieres chinensis</name>
    <name type="common">Marine centric diatom</name>
    <name type="synonym">Odontella sinensis</name>
    <dbReference type="NCBI Taxonomy" id="1514140"/>
    <lineage>
        <taxon>Eukaryota</taxon>
        <taxon>Sar</taxon>
        <taxon>Stramenopiles</taxon>
        <taxon>Ochrophyta</taxon>
        <taxon>Bacillariophyta</taxon>
        <taxon>Mediophyceae</taxon>
        <taxon>Biddulphiophycidae</taxon>
        <taxon>Eupodiscales</taxon>
        <taxon>Parodontellaceae</taxon>
        <taxon>Trieres</taxon>
    </lineage>
</organism>
<name>A0A7S1ZTU4_TRICV</name>